<comment type="caution">
    <text evidence="1">The sequence shown here is derived from an EMBL/GenBank/DDBJ whole genome shotgun (WGS) entry which is preliminary data.</text>
</comment>
<dbReference type="RefSeq" id="WP_123781359.1">
    <property type="nucleotide sequence ID" value="NZ_RKMG01000047.1"/>
</dbReference>
<dbReference type="AlphaFoldDB" id="A0A3N4GS73"/>
<dbReference type="Gene3D" id="3.40.50.11250">
    <property type="entry name" value="Protein of unknown function DUF3013"/>
    <property type="match status" value="1"/>
</dbReference>
<keyword evidence="2" id="KW-1185">Reference proteome</keyword>
<proteinExistence type="predicted"/>
<gene>
    <name evidence="1" type="ORF">EF384_09200</name>
</gene>
<accession>A0A3N4GS73</accession>
<dbReference type="EMBL" id="RKMG01000047">
    <property type="protein sequence ID" value="RPA55914.1"/>
    <property type="molecule type" value="Genomic_DNA"/>
</dbReference>
<evidence type="ECO:0000313" key="1">
    <source>
        <dbReference type="EMBL" id="RPA55914.1"/>
    </source>
</evidence>
<dbReference type="OrthoDB" id="2134738at2"/>
<protein>
    <submittedName>
        <fullName evidence="1">Uncharacterized protein</fullName>
    </submittedName>
</protein>
<reference evidence="1 2" key="1">
    <citation type="submission" date="2018-11" db="EMBL/GenBank/DDBJ databases">
        <title>Aerococcus sp. SJQ22, whole genome shotgun sequence.</title>
        <authorList>
            <person name="Sun L."/>
            <person name="Gao X."/>
            <person name="Chen W."/>
            <person name="Huang K."/>
        </authorList>
    </citation>
    <scope>NUCLEOTIDE SEQUENCE [LARGE SCALE GENOMIC DNA]</scope>
    <source>
        <strain evidence="1 2">SJQ22</strain>
    </source>
</reference>
<sequence>MQTVYTYIEKALSDSHWSIPWRVSYVSVAKQVIVQAYLPVDDVEDIQLLDGNNQLLGDVNYLELKFILTETSLTAQSSDEVMMIQALDNGHFTIGYLEVVFQQMNQMIHNGRLQIKELLAGQITEVAMTWPEETVAQMVATRKSVNRYDETQLQLGDDKNDVV</sequence>
<evidence type="ECO:0000313" key="2">
    <source>
        <dbReference type="Proteomes" id="UP000273977"/>
    </source>
</evidence>
<dbReference type="Proteomes" id="UP000273977">
    <property type="component" value="Unassembled WGS sequence"/>
</dbReference>
<name>A0A3N4GS73_9LACT</name>
<organism evidence="1 2">
    <name type="scientific">Aerococcus agrisoli</name>
    <dbReference type="NCBI Taxonomy" id="2487350"/>
    <lineage>
        <taxon>Bacteria</taxon>
        <taxon>Bacillati</taxon>
        <taxon>Bacillota</taxon>
        <taxon>Bacilli</taxon>
        <taxon>Lactobacillales</taxon>
        <taxon>Aerococcaceae</taxon>
        <taxon>Aerococcus</taxon>
    </lineage>
</organism>